<dbReference type="Pfam" id="PF06749">
    <property type="entry name" value="DUF1218"/>
    <property type="match status" value="1"/>
</dbReference>
<comment type="similarity">
    <text evidence="6">Belongs to the DESIGUAL family.</text>
</comment>
<feature type="transmembrane region" description="Helical" evidence="7">
    <location>
        <begin position="137"/>
        <end position="159"/>
    </location>
</feature>
<evidence type="ECO:0000256" key="2">
    <source>
        <dbReference type="ARBA" id="ARBA00022692"/>
    </source>
</evidence>
<keyword evidence="10" id="KW-1185">Reference proteome</keyword>
<feature type="transmembrane region" description="Helical" evidence="7">
    <location>
        <begin position="52"/>
        <end position="77"/>
    </location>
</feature>
<dbReference type="InterPro" id="IPR009606">
    <property type="entry name" value="DEAL/Modifying_wall_lignin1/2"/>
</dbReference>
<dbReference type="InterPro" id="IPR052222">
    <property type="entry name" value="DESIGUAL"/>
</dbReference>
<dbReference type="EMBL" id="CAMAPF010000008">
    <property type="protein sequence ID" value="CAH9058603.1"/>
    <property type="molecule type" value="Genomic_DNA"/>
</dbReference>
<keyword evidence="4 7" id="KW-1133">Transmembrane helix</keyword>
<evidence type="ECO:0000256" key="6">
    <source>
        <dbReference type="ARBA" id="ARBA00029467"/>
    </source>
</evidence>
<reference evidence="8" key="1">
    <citation type="submission" date="2022-07" db="EMBL/GenBank/DDBJ databases">
        <authorList>
            <person name="Macas J."/>
            <person name="Novak P."/>
            <person name="Neumann P."/>
        </authorList>
    </citation>
    <scope>NUCLEOTIDE SEQUENCE</scope>
</reference>
<gene>
    <name evidence="8" type="ORF">CEPIT_LOCUS1267</name>
    <name evidence="9" type="ORF">CEPIT_LOCUS25158</name>
</gene>
<dbReference type="GO" id="GO:0012505">
    <property type="term" value="C:endomembrane system"/>
    <property type="evidence" value="ECO:0007669"/>
    <property type="project" value="UniProtKB-SubCell"/>
</dbReference>
<accession>A0AAV0BZA7</accession>
<evidence type="ECO:0000256" key="4">
    <source>
        <dbReference type="ARBA" id="ARBA00022989"/>
    </source>
</evidence>
<evidence type="ECO:0000313" key="9">
    <source>
        <dbReference type="EMBL" id="CAH9123359.1"/>
    </source>
</evidence>
<comment type="caution">
    <text evidence="8">The sequence shown here is derived from an EMBL/GenBank/DDBJ whole genome shotgun (WGS) entry which is preliminary data.</text>
</comment>
<feature type="transmembrane region" description="Helical" evidence="7">
    <location>
        <begin position="89"/>
        <end position="117"/>
    </location>
</feature>
<evidence type="ECO:0000256" key="3">
    <source>
        <dbReference type="ARBA" id="ARBA00022729"/>
    </source>
</evidence>
<evidence type="ECO:0000256" key="5">
    <source>
        <dbReference type="ARBA" id="ARBA00023136"/>
    </source>
</evidence>
<proteinExistence type="inferred from homology"/>
<dbReference type="AlphaFoldDB" id="A0AAV0BZA7"/>
<dbReference type="PANTHER" id="PTHR31769">
    <property type="entry name" value="OS07G0462200 PROTEIN-RELATED"/>
    <property type="match status" value="1"/>
</dbReference>
<keyword evidence="5 7" id="KW-0472">Membrane</keyword>
<dbReference type="EMBL" id="CAMAPF010000930">
    <property type="protein sequence ID" value="CAH9123359.1"/>
    <property type="molecule type" value="Genomic_DNA"/>
</dbReference>
<name>A0AAV0BZA7_9ASTE</name>
<organism evidence="8 10">
    <name type="scientific">Cuscuta epithymum</name>
    <dbReference type="NCBI Taxonomy" id="186058"/>
    <lineage>
        <taxon>Eukaryota</taxon>
        <taxon>Viridiplantae</taxon>
        <taxon>Streptophyta</taxon>
        <taxon>Embryophyta</taxon>
        <taxon>Tracheophyta</taxon>
        <taxon>Spermatophyta</taxon>
        <taxon>Magnoliopsida</taxon>
        <taxon>eudicotyledons</taxon>
        <taxon>Gunneridae</taxon>
        <taxon>Pentapetalae</taxon>
        <taxon>asterids</taxon>
        <taxon>lamiids</taxon>
        <taxon>Solanales</taxon>
        <taxon>Convolvulaceae</taxon>
        <taxon>Cuscuteae</taxon>
        <taxon>Cuscuta</taxon>
        <taxon>Cuscuta subgen. Cuscuta</taxon>
    </lineage>
</organism>
<evidence type="ECO:0000313" key="10">
    <source>
        <dbReference type="Proteomes" id="UP001152523"/>
    </source>
</evidence>
<protein>
    <submittedName>
        <fullName evidence="8">Uncharacterized protein</fullName>
    </submittedName>
</protein>
<evidence type="ECO:0000313" key="8">
    <source>
        <dbReference type="EMBL" id="CAH9058603.1"/>
    </source>
</evidence>
<keyword evidence="3" id="KW-0732">Signal</keyword>
<dbReference type="Proteomes" id="UP001152523">
    <property type="component" value="Unassembled WGS sequence"/>
</dbReference>
<comment type="subcellular location">
    <subcellularLocation>
        <location evidence="1">Endomembrane system</location>
        <topology evidence="1">Multi-pass membrane protein</topology>
    </subcellularLocation>
</comment>
<sequence>MERNVVVVCSVAGFLGLLSAIAGFAAEATKIKGYQVEFIPPSECVYPRSPALGLGLTAAVALMIAQIIVNVASGCICCRKGPHQSNAKWTLALVCFSVSWFVSVIAFLLLLTGAALNERHGDDNVYFGNHYCYVVKPGVFAGAAYLSLAGVALGIVYYLTLTSAKKGNGQVVPPSLPPVAPLRQGGIVMGPTQVSTSAVPEPVFVHEDTYKRRQLV</sequence>
<evidence type="ECO:0000256" key="1">
    <source>
        <dbReference type="ARBA" id="ARBA00004127"/>
    </source>
</evidence>
<evidence type="ECO:0000256" key="7">
    <source>
        <dbReference type="SAM" id="Phobius"/>
    </source>
</evidence>
<keyword evidence="2 7" id="KW-0812">Transmembrane</keyword>